<dbReference type="Proteomes" id="UP001152531">
    <property type="component" value="Unassembled WGS sequence"/>
</dbReference>
<keyword evidence="2" id="KW-1185">Reference proteome</keyword>
<evidence type="ECO:0000313" key="1">
    <source>
        <dbReference type="EMBL" id="CAH6721657.1"/>
    </source>
</evidence>
<protein>
    <submittedName>
        <fullName evidence="1">Cell surface GPI-anchored protein ECM33</fullName>
    </submittedName>
</protein>
<organism evidence="1 2">
    <name type="scientific">[Candida] jaroonii</name>
    <dbReference type="NCBI Taxonomy" id="467808"/>
    <lineage>
        <taxon>Eukaryota</taxon>
        <taxon>Fungi</taxon>
        <taxon>Dikarya</taxon>
        <taxon>Ascomycota</taxon>
        <taxon>Saccharomycotina</taxon>
        <taxon>Pichiomycetes</taxon>
        <taxon>Debaryomycetaceae</taxon>
        <taxon>Yamadazyma</taxon>
    </lineage>
</organism>
<gene>
    <name evidence="1" type="ORF">CLIB1444_06S07140</name>
</gene>
<proteinExistence type="predicted"/>
<evidence type="ECO:0000313" key="2">
    <source>
        <dbReference type="Proteomes" id="UP001152531"/>
    </source>
</evidence>
<accession>A0ACA9Y9T3</accession>
<dbReference type="EMBL" id="CALSDN010000006">
    <property type="protein sequence ID" value="CAH6721657.1"/>
    <property type="molecule type" value="Genomic_DNA"/>
</dbReference>
<reference evidence="1" key="1">
    <citation type="submission" date="2022-06" db="EMBL/GenBank/DDBJ databases">
        <authorList>
            <person name="Legras J.-L."/>
            <person name="Devillers H."/>
            <person name="Grondin C."/>
        </authorList>
    </citation>
    <scope>NUCLEOTIDE SEQUENCE</scope>
    <source>
        <strain evidence="1">CLIB 1444</strain>
    </source>
</reference>
<name>A0ACA9Y9T3_9ASCO</name>
<sequence>MYWKSLYPLALALAVKAESSASCSFDDATMTAAASISQLASCPTLEGTLEISGDGIGSLDLSSVEEIKGDVHIFNSSSATDINLNQLGKISGSLSIDALTQLHVIDFTKLSQIEDLSLISLPSLSTINLNTGISKLGNLKVSDTALSDLSGLIGQITSVNQLDVDNNKNITQLQLNNLQEVTEGLILSFNGDDCEISLNSLQYASNLTLQDTGSISASNLSSVNGSLIIAYNKYDSFELPVEEVGGALQIFANDDLTDFSLGNLTKVGGEVRIFNNSELEDMSESFASLKSIKGAVNIEGSFSNLTMPDLEEVDGDFTVKTDNEDFDCKEFKKLQSSKKIEGHNFKCIAPEKNASVSGSASLATETFDASGSADDDEDEESSSTKSDSGAGYLGSGIVAVFLTTLFSVLI</sequence>
<comment type="caution">
    <text evidence="1">The sequence shown here is derived from an EMBL/GenBank/DDBJ whole genome shotgun (WGS) entry which is preliminary data.</text>
</comment>